<evidence type="ECO:0000313" key="2">
    <source>
        <dbReference type="EMBL" id="PPJ35014.1"/>
    </source>
</evidence>
<dbReference type="Proteomes" id="UP000239874">
    <property type="component" value="Unassembled WGS sequence"/>
</dbReference>
<organism evidence="2 3">
    <name type="scientific">Nocardia nova</name>
    <dbReference type="NCBI Taxonomy" id="37330"/>
    <lineage>
        <taxon>Bacteria</taxon>
        <taxon>Bacillati</taxon>
        <taxon>Actinomycetota</taxon>
        <taxon>Actinomycetes</taxon>
        <taxon>Mycobacteriales</taxon>
        <taxon>Nocardiaceae</taxon>
        <taxon>Nocardia</taxon>
    </lineage>
</organism>
<gene>
    <name evidence="2" type="ORF">C5E45_27595</name>
</gene>
<accession>A0A2S6AIF0</accession>
<dbReference type="EMBL" id="PSZC01000025">
    <property type="protein sequence ID" value="PPJ35014.1"/>
    <property type="molecule type" value="Genomic_DNA"/>
</dbReference>
<dbReference type="AlphaFoldDB" id="A0A2S6AIF0"/>
<reference evidence="2 3" key="1">
    <citation type="submission" date="2018-02" db="EMBL/GenBank/DDBJ databases">
        <title>8 Nocardia nova and 1 Nocardia cyriacigeorgica strain used for evolution to TMP-SMX.</title>
        <authorList>
            <person name="Mehta H."/>
            <person name="Weng J."/>
            <person name="Shamoo Y."/>
        </authorList>
    </citation>
    <scope>NUCLEOTIDE SEQUENCE [LARGE SCALE GENOMIC DNA]</scope>
    <source>
        <strain evidence="2 3">MDA3139</strain>
    </source>
</reference>
<sequence length="70" mass="8060">MSTLFEDLELTRPTELVFVPRVCEMLLQHHQGEVEAPLRVRCEDCRNRTQPGPVGRTVLPHSVGRRRRPG</sequence>
<proteinExistence type="predicted"/>
<protein>
    <submittedName>
        <fullName evidence="2">Uncharacterized protein</fullName>
    </submittedName>
</protein>
<name>A0A2S6AIF0_9NOCA</name>
<evidence type="ECO:0000313" key="3">
    <source>
        <dbReference type="Proteomes" id="UP000239874"/>
    </source>
</evidence>
<comment type="caution">
    <text evidence="2">The sequence shown here is derived from an EMBL/GenBank/DDBJ whole genome shotgun (WGS) entry which is preliminary data.</text>
</comment>
<evidence type="ECO:0000256" key="1">
    <source>
        <dbReference type="SAM" id="MobiDB-lite"/>
    </source>
</evidence>
<feature type="region of interest" description="Disordered" evidence="1">
    <location>
        <begin position="49"/>
        <end position="70"/>
    </location>
</feature>